<evidence type="ECO:0000313" key="13">
    <source>
        <dbReference type="Proteomes" id="UP001212841"/>
    </source>
</evidence>
<accession>A0AAD5SJW4</accession>
<evidence type="ECO:0000256" key="9">
    <source>
        <dbReference type="SAM" id="Phobius"/>
    </source>
</evidence>
<keyword evidence="4 9" id="KW-0812">Transmembrane</keyword>
<feature type="transmembrane region" description="Helical" evidence="9">
    <location>
        <begin position="439"/>
        <end position="459"/>
    </location>
</feature>
<reference evidence="12" key="1">
    <citation type="submission" date="2020-05" db="EMBL/GenBank/DDBJ databases">
        <title>Phylogenomic resolution of chytrid fungi.</title>
        <authorList>
            <person name="Stajich J.E."/>
            <person name="Amses K."/>
            <person name="Simmons R."/>
            <person name="Seto K."/>
            <person name="Myers J."/>
            <person name="Bonds A."/>
            <person name="Quandt C.A."/>
            <person name="Barry K."/>
            <person name="Liu P."/>
            <person name="Grigoriev I."/>
            <person name="Longcore J.E."/>
            <person name="James T.Y."/>
        </authorList>
    </citation>
    <scope>NUCLEOTIDE SEQUENCE</scope>
    <source>
        <strain evidence="12">JEL0318</strain>
    </source>
</reference>
<evidence type="ECO:0000313" key="12">
    <source>
        <dbReference type="EMBL" id="KAJ3056619.1"/>
    </source>
</evidence>
<evidence type="ECO:0000256" key="3">
    <source>
        <dbReference type="ARBA" id="ARBA00022449"/>
    </source>
</evidence>
<feature type="transmembrane region" description="Helical" evidence="9">
    <location>
        <begin position="371"/>
        <end position="389"/>
    </location>
</feature>
<feature type="signal peptide" evidence="10">
    <location>
        <begin position="1"/>
        <end position="20"/>
    </location>
</feature>
<evidence type="ECO:0000256" key="7">
    <source>
        <dbReference type="ARBA" id="ARBA00023065"/>
    </source>
</evidence>
<sequence>MNLILLTFCIILAWVVGVLSWGHPTPHQIDNLNLGLVATKKFRAIRELDRQKRGIAYNRQVTKEEKETKLKRIDSRFQHLTILEEAALSAITALETSSELTTTTDLGSRLFGNETRRVIDAFQRIIIRLKAEDADAGSEFNLNNNQTSKNAKASNKSEHNIVGDVLAGVKSNADKLESGLDEKNAFSEGQKQKGAVLDTVVKVEDVGEDETDGGNSTSPMFPKGAGEKNAAVIIDSDNNHYVLTKANDITAFYEDLQLLQDITLLLLACFVCTFAMHLLKLPIFFGYILAGVTLEYFQLVQNTIQTETIARGLGVLFLFFHLGLDFGLGVVEKIQEIWAVAVLGNIAIHVIVVIASVVVGNLLGGNWRESVVVGSAIFLSSTALTMKSFRADEIESNHGRLIVGTLVVQDVLLGILLAMMPALEATSGEGIRALSRLSIGLAIFAVFAVLMVVPTRMILDLPAR</sequence>
<evidence type="ECO:0000256" key="6">
    <source>
        <dbReference type="ARBA" id="ARBA00022989"/>
    </source>
</evidence>
<dbReference type="EMBL" id="JADGJD010000026">
    <property type="protein sequence ID" value="KAJ3056619.1"/>
    <property type="molecule type" value="Genomic_DNA"/>
</dbReference>
<evidence type="ECO:0000259" key="11">
    <source>
        <dbReference type="Pfam" id="PF00999"/>
    </source>
</evidence>
<dbReference type="AlphaFoldDB" id="A0AAD5SJW4"/>
<keyword evidence="8 9" id="KW-0472">Membrane</keyword>
<keyword evidence="5 10" id="KW-0732">Signal</keyword>
<keyword evidence="3" id="KW-0050">Antiport</keyword>
<dbReference type="GO" id="GO:0015386">
    <property type="term" value="F:potassium:proton antiporter activity"/>
    <property type="evidence" value="ECO:0007669"/>
    <property type="project" value="InterPro"/>
</dbReference>
<organism evidence="12 13">
    <name type="scientific">Rhizophlyctis rosea</name>
    <dbReference type="NCBI Taxonomy" id="64517"/>
    <lineage>
        <taxon>Eukaryota</taxon>
        <taxon>Fungi</taxon>
        <taxon>Fungi incertae sedis</taxon>
        <taxon>Chytridiomycota</taxon>
        <taxon>Chytridiomycota incertae sedis</taxon>
        <taxon>Chytridiomycetes</taxon>
        <taxon>Rhizophlyctidales</taxon>
        <taxon>Rhizophlyctidaceae</taxon>
        <taxon>Rhizophlyctis</taxon>
    </lineage>
</organism>
<keyword evidence="2" id="KW-0813">Transport</keyword>
<gene>
    <name evidence="12" type="primary">TMCO3</name>
    <name evidence="12" type="ORF">HK097_005543</name>
</gene>
<evidence type="ECO:0000256" key="10">
    <source>
        <dbReference type="SAM" id="SignalP"/>
    </source>
</evidence>
<dbReference type="Pfam" id="PF00999">
    <property type="entry name" value="Na_H_Exchanger"/>
    <property type="match status" value="1"/>
</dbReference>
<evidence type="ECO:0000256" key="4">
    <source>
        <dbReference type="ARBA" id="ARBA00022692"/>
    </source>
</evidence>
<evidence type="ECO:0000256" key="8">
    <source>
        <dbReference type="ARBA" id="ARBA00023136"/>
    </source>
</evidence>
<feature type="transmembrane region" description="Helical" evidence="9">
    <location>
        <begin position="401"/>
        <end position="419"/>
    </location>
</feature>
<proteinExistence type="predicted"/>
<dbReference type="Gene3D" id="1.20.1530.20">
    <property type="match status" value="1"/>
</dbReference>
<dbReference type="GO" id="GO:0016020">
    <property type="term" value="C:membrane"/>
    <property type="evidence" value="ECO:0007669"/>
    <property type="project" value="UniProtKB-SubCell"/>
</dbReference>
<evidence type="ECO:0000256" key="1">
    <source>
        <dbReference type="ARBA" id="ARBA00004141"/>
    </source>
</evidence>
<feature type="domain" description="Cation/H+ exchanger transmembrane" evidence="11">
    <location>
        <begin position="267"/>
        <end position="453"/>
    </location>
</feature>
<comment type="subcellular location">
    <subcellularLocation>
        <location evidence="1">Membrane</location>
        <topology evidence="1">Multi-pass membrane protein</topology>
    </subcellularLocation>
</comment>
<dbReference type="InterPro" id="IPR006153">
    <property type="entry name" value="Cation/H_exchanger_TM"/>
</dbReference>
<feature type="chain" id="PRO_5041997219" evidence="10">
    <location>
        <begin position="21"/>
        <end position="464"/>
    </location>
</feature>
<dbReference type="InterPro" id="IPR038770">
    <property type="entry name" value="Na+/solute_symporter_sf"/>
</dbReference>
<feature type="transmembrane region" description="Helical" evidence="9">
    <location>
        <begin position="312"/>
        <end position="331"/>
    </location>
</feature>
<keyword evidence="13" id="KW-1185">Reference proteome</keyword>
<evidence type="ECO:0000256" key="5">
    <source>
        <dbReference type="ARBA" id="ARBA00022729"/>
    </source>
</evidence>
<dbReference type="Proteomes" id="UP001212841">
    <property type="component" value="Unassembled WGS sequence"/>
</dbReference>
<evidence type="ECO:0000256" key="2">
    <source>
        <dbReference type="ARBA" id="ARBA00022448"/>
    </source>
</evidence>
<dbReference type="InterPro" id="IPR045158">
    <property type="entry name" value="KEA4/5/6-like"/>
</dbReference>
<comment type="caution">
    <text evidence="12">The sequence shown here is derived from an EMBL/GenBank/DDBJ whole genome shotgun (WGS) entry which is preliminary data.</text>
</comment>
<feature type="transmembrane region" description="Helical" evidence="9">
    <location>
        <begin position="338"/>
        <end position="359"/>
    </location>
</feature>
<protein>
    <submittedName>
        <fullName evidence="12">Transmembrane and coiled-coil domains-containing protein 3</fullName>
    </submittedName>
</protein>
<keyword evidence="7" id="KW-0406">Ion transport</keyword>
<name>A0AAD5SJW4_9FUNG</name>
<dbReference type="PANTHER" id="PTHR16254">
    <property type="entry name" value="POTASSIUM/PROTON ANTIPORTER-RELATED"/>
    <property type="match status" value="1"/>
</dbReference>
<dbReference type="PANTHER" id="PTHR16254:SF14">
    <property type="entry name" value="TRANSMEMBRANE AND COILED-COIL DOMAIN-CONTAINING PROTEIN 3"/>
    <property type="match status" value="1"/>
</dbReference>
<keyword evidence="6 9" id="KW-1133">Transmembrane helix</keyword>